<dbReference type="GO" id="GO:0005856">
    <property type="term" value="C:cytoskeleton"/>
    <property type="evidence" value="ECO:0007669"/>
    <property type="project" value="TreeGrafter"/>
</dbReference>
<feature type="compositionally biased region" description="Polar residues" evidence="3">
    <location>
        <begin position="923"/>
        <end position="933"/>
    </location>
</feature>
<reference evidence="5" key="1">
    <citation type="submission" date="2025-08" db="UniProtKB">
        <authorList>
            <consortium name="RefSeq"/>
        </authorList>
    </citation>
    <scope>IDENTIFICATION</scope>
</reference>
<evidence type="ECO:0000256" key="3">
    <source>
        <dbReference type="SAM" id="MobiDB-lite"/>
    </source>
</evidence>
<dbReference type="OrthoDB" id="10262929at2759"/>
<name>A0A6J0GYR4_9PASS</name>
<dbReference type="Proteomes" id="UP000504624">
    <property type="component" value="Unplaced"/>
</dbReference>
<feature type="coiled-coil region" evidence="2">
    <location>
        <begin position="628"/>
        <end position="659"/>
    </location>
</feature>
<feature type="compositionally biased region" description="Polar residues" evidence="3">
    <location>
        <begin position="966"/>
        <end position="979"/>
    </location>
</feature>
<gene>
    <name evidence="5" type="primary">CCDC146</name>
</gene>
<organism evidence="4 5">
    <name type="scientific">Lepidothrix coronata</name>
    <name type="common">blue-crowned manakin</name>
    <dbReference type="NCBI Taxonomy" id="321398"/>
    <lineage>
        <taxon>Eukaryota</taxon>
        <taxon>Metazoa</taxon>
        <taxon>Chordata</taxon>
        <taxon>Craniata</taxon>
        <taxon>Vertebrata</taxon>
        <taxon>Euteleostomi</taxon>
        <taxon>Archelosauria</taxon>
        <taxon>Archosauria</taxon>
        <taxon>Dinosauria</taxon>
        <taxon>Saurischia</taxon>
        <taxon>Theropoda</taxon>
        <taxon>Coelurosauria</taxon>
        <taxon>Aves</taxon>
        <taxon>Neognathae</taxon>
        <taxon>Neoaves</taxon>
        <taxon>Telluraves</taxon>
        <taxon>Australaves</taxon>
        <taxon>Passeriformes</taxon>
        <taxon>Pipridae</taxon>
        <taxon>Lepidothrix</taxon>
    </lineage>
</organism>
<feature type="coiled-coil region" evidence="2">
    <location>
        <begin position="722"/>
        <end position="796"/>
    </location>
</feature>
<feature type="coiled-coil region" evidence="2">
    <location>
        <begin position="266"/>
        <end position="328"/>
    </location>
</feature>
<feature type="region of interest" description="Disordered" evidence="3">
    <location>
        <begin position="895"/>
        <end position="979"/>
    </location>
</feature>
<feature type="region of interest" description="Disordered" evidence="3">
    <location>
        <begin position="121"/>
        <end position="140"/>
    </location>
</feature>
<accession>A0A6J0GYR4</accession>
<evidence type="ECO:0000256" key="1">
    <source>
        <dbReference type="ARBA" id="ARBA00023054"/>
    </source>
</evidence>
<keyword evidence="4" id="KW-1185">Reference proteome</keyword>
<dbReference type="PANTHER" id="PTHR32083">
    <property type="entry name" value="CILIA AND FLAGELLA-ASSOCIATED PROTEIN 58-RELATED"/>
    <property type="match status" value="1"/>
</dbReference>
<dbReference type="RefSeq" id="XP_017666920.1">
    <property type="nucleotide sequence ID" value="XM_017811431.1"/>
</dbReference>
<evidence type="ECO:0000313" key="5">
    <source>
        <dbReference type="RefSeq" id="XP_017666920.1"/>
    </source>
</evidence>
<feature type="compositionally biased region" description="Basic and acidic residues" evidence="3">
    <location>
        <begin position="121"/>
        <end position="132"/>
    </location>
</feature>
<proteinExistence type="predicted"/>
<feature type="coiled-coil region" evidence="2">
    <location>
        <begin position="494"/>
        <end position="524"/>
    </location>
</feature>
<dbReference type="GeneID" id="108495588"/>
<feature type="coiled-coil region" evidence="2">
    <location>
        <begin position="169"/>
        <end position="223"/>
    </location>
</feature>
<keyword evidence="1 2" id="KW-0175">Coiled coil</keyword>
<sequence length="979" mass="114320">MRQFGGIFGGKPNTSRYPQLCDSVETGSQPYGQKCTSHSMGSACLYLLCPCNVETMAEKMVPPSPWNKEHLSCVLFSAGKITDTKAAELKEQYTLLHKTVISLQESETQLLQEAKRLSEELEQQHELEKPEQVPEESSSEASQIRQQLLSCQSEYDAIKAREYENQLKIECLQEEKTLLENEYEKISEKKKDDEKIKQLKENCDELCKEVDERKAEIHAIEEAVSSKQKLILVDEEETEKLLDMQTNLKSELVKILGVPKQLAKETEKIYRKKIDAEKKNEALNDEIGELNRTLKAIEKRTEEILQEREDVKKELDSNQVLLESKERERISLTKLLEINTEKELAILSDREILENSLNKCILENKNQRDILTQKQTQKERELKNLKVLEVQLGMIYDSVERDKAQHKRLKSEVETNARNNEALLERRREVQEEIEMVKRRLAEQAMISDMDAHMLEECIAKERLLFKEQEKRRTELSKLIHLTSLRADERQLKSRDVQKAKIQLQSLIKELKRRNVELKVYKKRRRDIQNQLQGFAKMCDFIQIERDKCIQLVRGAQWKAREAGNRVKFLENKIENLRNTLIAKERKLQEKHMKIKINARIVEQLKKNYCKIAQVIDEIKEKQKHLNLERLTTTVTHIKEEIAQLHKKCERAIQQQEESGLLLRERDEELGFLHEKINRQEILCRNGDHKMQVMDDKISFLKLKVAEKKREIALCFKELPMKNALNANLERLQIQYSQCREKIKQLEKIFDDATNESRRHEMGGKDPSAPELLKKIEQLEAELLQKEQKLMQKEFLCESISEMTDRIRAEAENRKQDMLLFARRISELQRKIKDKTKERRALIAELTMRQSLVLQLQQEMREKEQFVMTASWRISQGLPPPKETEKEWLKILGSDKTHKAAAEDRAEDPTEEEQDAVPGHAHTTAQQCPTTSIPDEKQSPPFPRPHGAVAPLRPSESSSDRRHFSKSTAQPSETSTDST</sequence>
<evidence type="ECO:0000256" key="2">
    <source>
        <dbReference type="SAM" id="Coils"/>
    </source>
</evidence>
<feature type="coiled-coil region" evidence="2">
    <location>
        <begin position="560"/>
        <end position="594"/>
    </location>
</feature>
<dbReference type="PANTHER" id="PTHR32083:SF34">
    <property type="entry name" value="COILED-COIL DOMAIN-CONTAINING PROTEIN 146"/>
    <property type="match status" value="1"/>
</dbReference>
<feature type="coiled-coil region" evidence="2">
    <location>
        <begin position="371"/>
        <end position="440"/>
    </location>
</feature>
<feature type="compositionally biased region" description="Basic and acidic residues" evidence="3">
    <location>
        <begin position="895"/>
        <end position="908"/>
    </location>
</feature>
<dbReference type="CTD" id="57639"/>
<protein>
    <submittedName>
        <fullName evidence="5">Coiled-coil domain-containing protein 146 isoform X1</fullName>
    </submittedName>
</protein>
<evidence type="ECO:0000313" key="4">
    <source>
        <dbReference type="Proteomes" id="UP000504624"/>
    </source>
</evidence>
<dbReference type="AlphaFoldDB" id="A0A6J0GYR4"/>